<reference evidence="2" key="1">
    <citation type="submission" date="2016-01" db="EMBL/GenBank/DDBJ databases">
        <authorList>
            <person name="Mitreva M."/>
            <person name="Pepin K.H."/>
            <person name="Mihindukulasuriya K.A."/>
            <person name="Fulton R."/>
            <person name="Fronick C."/>
            <person name="O'Laughlin M."/>
            <person name="Miner T."/>
            <person name="Herter B."/>
            <person name="Rosa B.A."/>
            <person name="Cordes M."/>
            <person name="Tomlinson C."/>
            <person name="Wollam A."/>
            <person name="Palsikar V.B."/>
            <person name="Mardis E.R."/>
            <person name="Wilson R.K."/>
        </authorList>
    </citation>
    <scope>NUCLEOTIDE SEQUENCE [LARGE SCALE GENOMIC DNA]</scope>
    <source>
        <strain evidence="2">DNF00019</strain>
    </source>
</reference>
<organism evidence="1 2">
    <name type="scientific">Atopobium deltae</name>
    <dbReference type="NCBI Taxonomy" id="1393034"/>
    <lineage>
        <taxon>Bacteria</taxon>
        <taxon>Bacillati</taxon>
        <taxon>Actinomycetota</taxon>
        <taxon>Coriobacteriia</taxon>
        <taxon>Coriobacteriales</taxon>
        <taxon>Atopobiaceae</taxon>
        <taxon>Atopobium</taxon>
    </lineage>
</organism>
<proteinExistence type="predicted"/>
<keyword evidence="2" id="KW-1185">Reference proteome</keyword>
<accession>A0A133XUI5</accession>
<dbReference type="Proteomes" id="UP000070675">
    <property type="component" value="Unassembled WGS sequence"/>
</dbReference>
<comment type="caution">
    <text evidence="1">The sequence shown here is derived from an EMBL/GenBank/DDBJ whole genome shotgun (WGS) entry which is preliminary data.</text>
</comment>
<dbReference type="AlphaFoldDB" id="A0A133XUI5"/>
<sequence>MNLDQICTNQNFGLAPRLGGVYIKTSHALKRMQRTLKTEYCDRKISKDSTANFRSKKHIR</sequence>
<evidence type="ECO:0000313" key="2">
    <source>
        <dbReference type="Proteomes" id="UP000070675"/>
    </source>
</evidence>
<gene>
    <name evidence="1" type="ORF">HMPREF3192_00824</name>
</gene>
<evidence type="ECO:0000313" key="1">
    <source>
        <dbReference type="EMBL" id="KXB34606.1"/>
    </source>
</evidence>
<dbReference type="EMBL" id="LSCR01000013">
    <property type="protein sequence ID" value="KXB34606.1"/>
    <property type="molecule type" value="Genomic_DNA"/>
</dbReference>
<protein>
    <submittedName>
        <fullName evidence="1">Uncharacterized protein</fullName>
    </submittedName>
</protein>
<name>A0A133XUI5_9ACTN</name>
<dbReference type="PATRIC" id="fig|1393034.3.peg.795"/>